<accession>A0A2T6ZES2</accession>
<organism evidence="3 4">
    <name type="scientific">Tuber borchii</name>
    <name type="common">White truffle</name>
    <dbReference type="NCBI Taxonomy" id="42251"/>
    <lineage>
        <taxon>Eukaryota</taxon>
        <taxon>Fungi</taxon>
        <taxon>Dikarya</taxon>
        <taxon>Ascomycota</taxon>
        <taxon>Pezizomycotina</taxon>
        <taxon>Pezizomycetes</taxon>
        <taxon>Pezizales</taxon>
        <taxon>Tuberaceae</taxon>
        <taxon>Tuber</taxon>
    </lineage>
</organism>
<dbReference type="EMBL" id="NESQ01000328">
    <property type="protein sequence ID" value="PUU73997.1"/>
    <property type="molecule type" value="Genomic_DNA"/>
</dbReference>
<proteinExistence type="predicted"/>
<keyword evidence="2" id="KW-0812">Transmembrane</keyword>
<keyword evidence="2" id="KW-0472">Membrane</keyword>
<evidence type="ECO:0000256" key="2">
    <source>
        <dbReference type="SAM" id="Phobius"/>
    </source>
</evidence>
<keyword evidence="2" id="KW-1133">Transmembrane helix</keyword>
<evidence type="ECO:0008006" key="5">
    <source>
        <dbReference type="Google" id="ProtNLM"/>
    </source>
</evidence>
<keyword evidence="1" id="KW-0175">Coiled coil</keyword>
<evidence type="ECO:0000313" key="3">
    <source>
        <dbReference type="EMBL" id="PUU73997.1"/>
    </source>
</evidence>
<gene>
    <name evidence="3" type="ORF">B9Z19DRAFT_1093914</name>
</gene>
<name>A0A2T6ZES2_TUBBO</name>
<keyword evidence="4" id="KW-1185">Reference proteome</keyword>
<dbReference type="Proteomes" id="UP000244722">
    <property type="component" value="Unassembled WGS sequence"/>
</dbReference>
<feature type="transmembrane region" description="Helical" evidence="2">
    <location>
        <begin position="76"/>
        <end position="97"/>
    </location>
</feature>
<reference evidence="3 4" key="1">
    <citation type="submission" date="2017-04" db="EMBL/GenBank/DDBJ databases">
        <title>Draft genome sequence of Tuber borchii Vittad., a whitish edible truffle.</title>
        <authorList>
            <consortium name="DOE Joint Genome Institute"/>
            <person name="Murat C."/>
            <person name="Kuo A."/>
            <person name="Barry K.W."/>
            <person name="Clum A."/>
            <person name="Dockter R.B."/>
            <person name="Fauchery L."/>
            <person name="Iotti M."/>
            <person name="Kohler A."/>
            <person name="Labutti K."/>
            <person name="Lindquist E.A."/>
            <person name="Lipzen A."/>
            <person name="Ohm R.A."/>
            <person name="Wang M."/>
            <person name="Grigoriev I.V."/>
            <person name="Zambonelli A."/>
            <person name="Martin F.M."/>
        </authorList>
    </citation>
    <scope>NUCLEOTIDE SEQUENCE [LARGE SCALE GENOMIC DNA]</scope>
    <source>
        <strain evidence="3 4">Tbo3840</strain>
    </source>
</reference>
<sequence length="128" mass="14786">MRRMSNEISRLSRSMDGFKDALHDFRKDINELSTKFHRLSDKVTDLSNNLKTLADKMALLSDRITRVNKTLVIIKWQLSGLLILGFGFPLGVVLWIVKLGRDLFTGDNEDLLRAVMKQYLATKFDEKK</sequence>
<evidence type="ECO:0000313" key="4">
    <source>
        <dbReference type="Proteomes" id="UP000244722"/>
    </source>
</evidence>
<protein>
    <recommendedName>
        <fullName evidence="5">t-SNARE coiled-coil homology domain-containing protein</fullName>
    </recommendedName>
</protein>
<dbReference type="Gene3D" id="1.20.1170.10">
    <property type="match status" value="1"/>
</dbReference>
<dbReference type="AlphaFoldDB" id="A0A2T6ZES2"/>
<comment type="caution">
    <text evidence="3">The sequence shown here is derived from an EMBL/GenBank/DDBJ whole genome shotgun (WGS) entry which is preliminary data.</text>
</comment>
<feature type="coiled-coil region" evidence="1">
    <location>
        <begin position="29"/>
        <end position="63"/>
    </location>
</feature>
<dbReference type="SUPFAM" id="SSF58100">
    <property type="entry name" value="Bacterial hemolysins"/>
    <property type="match status" value="1"/>
</dbReference>
<evidence type="ECO:0000256" key="1">
    <source>
        <dbReference type="SAM" id="Coils"/>
    </source>
</evidence>